<accession>A0A6A6GFR9</accession>
<dbReference type="AlphaFoldDB" id="A0A6A6GFR9"/>
<dbReference type="EMBL" id="ML992505">
    <property type="protein sequence ID" value="KAF2224555.1"/>
    <property type="molecule type" value="Genomic_DNA"/>
</dbReference>
<dbReference type="CDD" id="cd00408">
    <property type="entry name" value="DHDPS-like"/>
    <property type="match status" value="1"/>
</dbReference>
<organism evidence="1 2">
    <name type="scientific">Elsinoe ampelina</name>
    <dbReference type="NCBI Taxonomy" id="302913"/>
    <lineage>
        <taxon>Eukaryota</taxon>
        <taxon>Fungi</taxon>
        <taxon>Dikarya</taxon>
        <taxon>Ascomycota</taxon>
        <taxon>Pezizomycotina</taxon>
        <taxon>Dothideomycetes</taxon>
        <taxon>Dothideomycetidae</taxon>
        <taxon>Myriangiales</taxon>
        <taxon>Elsinoaceae</taxon>
        <taxon>Elsinoe</taxon>
    </lineage>
</organism>
<evidence type="ECO:0000313" key="1">
    <source>
        <dbReference type="EMBL" id="KAF2224555.1"/>
    </source>
</evidence>
<dbReference type="InterPro" id="IPR013785">
    <property type="entry name" value="Aldolase_TIM"/>
</dbReference>
<dbReference type="SMART" id="SM01130">
    <property type="entry name" value="DHDPS"/>
    <property type="match status" value="1"/>
</dbReference>
<dbReference type="Gene3D" id="3.20.20.70">
    <property type="entry name" value="Aldolase class I"/>
    <property type="match status" value="1"/>
</dbReference>
<reference evidence="2" key="1">
    <citation type="journal article" date="2020" name="Stud. Mycol.">
        <title>101 Dothideomycetes genomes: A test case for predicting lifestyles and emergence of pathogens.</title>
        <authorList>
            <person name="Haridas S."/>
            <person name="Albert R."/>
            <person name="Binder M."/>
            <person name="Bloem J."/>
            <person name="LaButti K."/>
            <person name="Salamov A."/>
            <person name="Andreopoulos B."/>
            <person name="Baker S."/>
            <person name="Barry K."/>
            <person name="Bills G."/>
            <person name="Bluhm B."/>
            <person name="Cannon C."/>
            <person name="Castanera R."/>
            <person name="Culley D."/>
            <person name="Daum C."/>
            <person name="Ezra D."/>
            <person name="Gonzalez J."/>
            <person name="Henrissat B."/>
            <person name="Kuo A."/>
            <person name="Liang C."/>
            <person name="Lipzen A."/>
            <person name="Lutzoni F."/>
            <person name="Magnuson J."/>
            <person name="Mondo S."/>
            <person name="Nolan M."/>
            <person name="Ohm R."/>
            <person name="Pangilinan J."/>
            <person name="Park H.-J."/>
            <person name="Ramirez L."/>
            <person name="Alfaro M."/>
            <person name="Sun H."/>
            <person name="Tritt A."/>
            <person name="Yoshinaga Y."/>
            <person name="Zwiers L.-H."/>
            <person name="Turgeon B."/>
            <person name="Goodwin S."/>
            <person name="Spatafora J."/>
            <person name="Crous P."/>
            <person name="Grigoriev I."/>
        </authorList>
    </citation>
    <scope>NUCLEOTIDE SEQUENCE [LARGE SCALE GENOMIC DNA]</scope>
    <source>
        <strain evidence="2">CECT 20119</strain>
    </source>
</reference>
<dbReference type="Pfam" id="PF00701">
    <property type="entry name" value="DHDPS"/>
    <property type="match status" value="1"/>
</dbReference>
<dbReference type="SUPFAM" id="SSF51569">
    <property type="entry name" value="Aldolase"/>
    <property type="match status" value="1"/>
</dbReference>
<name>A0A6A6GFR9_9PEZI</name>
<sequence>MPRAPPQGIYAPSITLFNPDDTLDLISQSLYFSHLSRTGLAGLVVLGTNAETFLLTRSERAQLLQTARDSVPADYPIIAGVSGHSTAQVLEFIADAAEAKADYALLLPPAYFRAATTPQVIEDFFLDIAAKSPIPIVLYNFPGVCNGVDLDSATIAKLAEKSENIVGVKLTCGSVGKVTRLAAQFPPERFAVFGGQSDFLVGALASGGAGCIAAFGNVAPRSVVEVYKLWKAGKQDEALKIHARAGLAEGSVKGGIASIKFGAGLHSMLVAGVGKDLSSEKKQEFVLERTKPRKPYPGVQGPAAKNIEDGLNPILEFERELEKKKAQSA</sequence>
<evidence type="ECO:0000313" key="2">
    <source>
        <dbReference type="Proteomes" id="UP000799538"/>
    </source>
</evidence>
<proteinExistence type="predicted"/>
<dbReference type="InterPro" id="IPR002220">
    <property type="entry name" value="DapA-like"/>
</dbReference>
<dbReference type="PANTHER" id="PTHR12128:SF47">
    <property type="entry name" value="DIHYDRODIPICOLINATE SYNTHASE-RELATED"/>
    <property type="match status" value="1"/>
</dbReference>
<gene>
    <name evidence="1" type="ORF">BDZ85DRAFT_103963</name>
</gene>
<keyword evidence="2" id="KW-1185">Reference proteome</keyword>
<dbReference type="Proteomes" id="UP000799538">
    <property type="component" value="Unassembled WGS sequence"/>
</dbReference>
<dbReference type="PANTHER" id="PTHR12128">
    <property type="entry name" value="DIHYDRODIPICOLINATE SYNTHASE"/>
    <property type="match status" value="1"/>
</dbReference>
<dbReference type="GO" id="GO:0008840">
    <property type="term" value="F:4-hydroxy-tetrahydrodipicolinate synthase activity"/>
    <property type="evidence" value="ECO:0007669"/>
    <property type="project" value="TreeGrafter"/>
</dbReference>
<dbReference type="OrthoDB" id="191315at2759"/>
<protein>
    <submittedName>
        <fullName evidence="1">Dihydrodipicolinate synthetase</fullName>
    </submittedName>
</protein>
<dbReference type="PRINTS" id="PR00146">
    <property type="entry name" value="DHPICSNTHASE"/>
</dbReference>